<dbReference type="GO" id="GO:0005524">
    <property type="term" value="F:ATP binding"/>
    <property type="evidence" value="ECO:0007669"/>
    <property type="project" value="InterPro"/>
</dbReference>
<dbReference type="SUPFAM" id="SSF52540">
    <property type="entry name" value="P-loop containing nucleoside triphosphate hydrolases"/>
    <property type="match status" value="1"/>
</dbReference>
<dbReference type="PANTHER" id="PTHR30050">
    <property type="entry name" value="CHROMOSOMAL REPLICATION INITIATOR PROTEIN DNAA"/>
    <property type="match status" value="1"/>
</dbReference>
<organism evidence="2 3">
    <name type="scientific">Halobacteroides halobius (strain ATCC 35273 / DSM 5150 / MD-1)</name>
    <dbReference type="NCBI Taxonomy" id="748449"/>
    <lineage>
        <taxon>Bacteria</taxon>
        <taxon>Bacillati</taxon>
        <taxon>Bacillota</taxon>
        <taxon>Clostridia</taxon>
        <taxon>Halanaerobiales</taxon>
        <taxon>Halobacteroidaceae</taxon>
        <taxon>Halobacteroides</taxon>
    </lineage>
</organism>
<gene>
    <name evidence="2" type="ordered locus">Halha_2172</name>
</gene>
<dbReference type="AlphaFoldDB" id="L0KCF0"/>
<name>L0KCF0_HALHC</name>
<dbReference type="InterPro" id="IPR027417">
    <property type="entry name" value="P-loop_NTPase"/>
</dbReference>
<dbReference type="KEGG" id="hhl:Halha_2172"/>
<evidence type="ECO:0000313" key="2">
    <source>
        <dbReference type="EMBL" id="AGB42054.1"/>
    </source>
</evidence>
<protein>
    <submittedName>
        <fullName evidence="2">DNA replication protein</fullName>
    </submittedName>
</protein>
<dbReference type="Pfam" id="PF01695">
    <property type="entry name" value="IstB_IS21"/>
    <property type="match status" value="1"/>
</dbReference>
<dbReference type="PANTHER" id="PTHR30050:SF4">
    <property type="entry name" value="ATP-BINDING PROTEIN RV3427C IN INSERTION SEQUENCE-RELATED"/>
    <property type="match status" value="1"/>
</dbReference>
<sequence length="252" mass="29191">MPTTNRSATKQEYDCEICQDKGFYQPPDQQKVVRCRCSKDKQLKKKLRSARIPARFKESRLANFEFKATSHKQAYQHALVLVNRIDRFIQNNWGLYLQGPPSQGKTKLQASIINELCVDDDYLGVMVNVRELLSDLKDAIGEGRLNEMLRAIGENKIIALNDLTGGKRPTDSFTEFERGIIYRLVDAVYEKSKTMIITAKYNYEWLQDKLGQDVRDRIQEMCGQSVVMKGYNWRRKAGEKRDQVVSKLVDRL</sequence>
<dbReference type="Gene3D" id="3.40.50.300">
    <property type="entry name" value="P-loop containing nucleotide triphosphate hydrolases"/>
    <property type="match status" value="1"/>
</dbReference>
<reference evidence="3" key="1">
    <citation type="submission" date="2012-02" db="EMBL/GenBank/DDBJ databases">
        <title>The complete genome of Halobacteroides halobius DSM 5150.</title>
        <authorList>
            <person name="Lucas S."/>
            <person name="Copeland A."/>
            <person name="Lapidus A."/>
            <person name="Glavina del Rio T."/>
            <person name="Dalin E."/>
            <person name="Tice H."/>
            <person name="Bruce D."/>
            <person name="Goodwin L."/>
            <person name="Pitluck S."/>
            <person name="Peters L."/>
            <person name="Mikhailova N."/>
            <person name="Gu W."/>
            <person name="Kyrpides N."/>
            <person name="Mavromatis K."/>
            <person name="Ivanova N."/>
            <person name="Brettin T."/>
            <person name="Detter J.C."/>
            <person name="Han C."/>
            <person name="Larimer F."/>
            <person name="Land M."/>
            <person name="Hauser L."/>
            <person name="Markowitz V."/>
            <person name="Cheng J.-F."/>
            <person name="Hugenholtz P."/>
            <person name="Woyke T."/>
            <person name="Wu D."/>
            <person name="Tindall B."/>
            <person name="Pomrenke H."/>
            <person name="Brambilla E."/>
            <person name="Klenk H.-P."/>
            <person name="Eisen J.A."/>
        </authorList>
    </citation>
    <scope>NUCLEOTIDE SEQUENCE [LARGE SCALE GENOMIC DNA]</scope>
    <source>
        <strain evidence="3">ATCC 35273 / DSM 5150 / MD-1</strain>
    </source>
</reference>
<keyword evidence="3" id="KW-1185">Reference proteome</keyword>
<evidence type="ECO:0000259" key="1">
    <source>
        <dbReference type="Pfam" id="PF01695"/>
    </source>
</evidence>
<dbReference type="STRING" id="748449.Halha_2172"/>
<proteinExistence type="predicted"/>
<feature type="domain" description="IstB-like ATP-binding" evidence="1">
    <location>
        <begin position="39"/>
        <end position="236"/>
    </location>
</feature>
<dbReference type="GO" id="GO:0006260">
    <property type="term" value="P:DNA replication"/>
    <property type="evidence" value="ECO:0007669"/>
    <property type="project" value="TreeGrafter"/>
</dbReference>
<dbReference type="InterPro" id="IPR002611">
    <property type="entry name" value="IstB_ATP-bd"/>
</dbReference>
<dbReference type="eggNOG" id="COG1484">
    <property type="taxonomic scope" value="Bacteria"/>
</dbReference>
<dbReference type="EMBL" id="CP003359">
    <property type="protein sequence ID" value="AGB42054.1"/>
    <property type="molecule type" value="Genomic_DNA"/>
</dbReference>
<dbReference type="HOGENOM" id="CLU_1041173_0_0_9"/>
<evidence type="ECO:0000313" key="3">
    <source>
        <dbReference type="Proteomes" id="UP000010880"/>
    </source>
</evidence>
<accession>L0KCF0</accession>
<dbReference type="Proteomes" id="UP000010880">
    <property type="component" value="Chromosome"/>
</dbReference>